<dbReference type="Pfam" id="PF13614">
    <property type="entry name" value="AAA_31"/>
    <property type="match status" value="1"/>
</dbReference>
<name>B1ZSK8_OPITP</name>
<evidence type="ECO:0000313" key="2">
    <source>
        <dbReference type="EMBL" id="ACB73865.1"/>
    </source>
</evidence>
<dbReference type="SUPFAM" id="SSF52540">
    <property type="entry name" value="P-loop containing nucleoside triphosphate hydrolases"/>
    <property type="match status" value="1"/>
</dbReference>
<proteinExistence type="predicted"/>
<protein>
    <submittedName>
        <fullName evidence="2">Cobyrinic acid ac-diamide synthase</fullName>
    </submittedName>
</protein>
<evidence type="ECO:0000259" key="1">
    <source>
        <dbReference type="Pfam" id="PF13614"/>
    </source>
</evidence>
<sequence length="277" mass="30993">MPRATVISLVNMKGGVGKTTVAVNLAAHLARDHALRVLLVDLDPQTNASLSLMPEKAWEKWAAENGTMADVFELDAQRKRDDDHSKLRQCIVPSVVPEIPGLDLVPSHLKLTFLDLDLAARPGRERIFTRKLAKVVDDYDIILCDCPPNLQTATQNALFASDWFLVPMQPDFLSSIGLTLLLDRLDYLKEELEFKIRCLGVIFSRVRGHVNFHQETMARLPDEKGFRKLHFFKTVIPENITISEAPMEAKPVALYDSGAPGAEAFRALAREVLERLG</sequence>
<keyword evidence="3" id="KW-1185">Reference proteome</keyword>
<feature type="domain" description="AAA" evidence="1">
    <location>
        <begin position="5"/>
        <end position="196"/>
    </location>
</feature>
<dbReference type="eggNOG" id="COG1192">
    <property type="taxonomic scope" value="Bacteria"/>
</dbReference>
<dbReference type="CDD" id="cd02042">
    <property type="entry name" value="ParAB_family"/>
    <property type="match status" value="1"/>
</dbReference>
<dbReference type="PANTHER" id="PTHR13696:SF52">
    <property type="entry name" value="PARA FAMILY PROTEIN CT_582"/>
    <property type="match status" value="1"/>
</dbReference>
<gene>
    <name evidence="2" type="ordered locus">Oter_0575</name>
</gene>
<accession>B1ZSK8</accession>
<dbReference type="InterPro" id="IPR025669">
    <property type="entry name" value="AAA_dom"/>
</dbReference>
<dbReference type="HOGENOM" id="CLU_037612_4_0_0"/>
<dbReference type="Proteomes" id="UP000007013">
    <property type="component" value="Chromosome"/>
</dbReference>
<dbReference type="InterPro" id="IPR050678">
    <property type="entry name" value="DNA_Partitioning_ATPase"/>
</dbReference>
<dbReference type="RefSeq" id="WP_012373403.1">
    <property type="nucleotide sequence ID" value="NC_010571.1"/>
</dbReference>
<dbReference type="EMBL" id="CP001032">
    <property type="protein sequence ID" value="ACB73865.1"/>
    <property type="molecule type" value="Genomic_DNA"/>
</dbReference>
<dbReference type="Gene3D" id="3.40.50.300">
    <property type="entry name" value="P-loop containing nucleotide triphosphate hydrolases"/>
    <property type="match status" value="1"/>
</dbReference>
<dbReference type="PANTHER" id="PTHR13696">
    <property type="entry name" value="P-LOOP CONTAINING NUCLEOSIDE TRIPHOSPHATE HYDROLASE"/>
    <property type="match status" value="1"/>
</dbReference>
<dbReference type="KEGG" id="ote:Oter_0575"/>
<dbReference type="InterPro" id="IPR027417">
    <property type="entry name" value="P-loop_NTPase"/>
</dbReference>
<dbReference type="STRING" id="452637.Oter_0575"/>
<dbReference type="OrthoDB" id="9815116at2"/>
<organism evidence="2 3">
    <name type="scientific">Opitutus terrae (strain DSM 11246 / JCM 15787 / PB90-1)</name>
    <dbReference type="NCBI Taxonomy" id="452637"/>
    <lineage>
        <taxon>Bacteria</taxon>
        <taxon>Pseudomonadati</taxon>
        <taxon>Verrucomicrobiota</taxon>
        <taxon>Opitutia</taxon>
        <taxon>Opitutales</taxon>
        <taxon>Opitutaceae</taxon>
        <taxon>Opitutus</taxon>
    </lineage>
</organism>
<evidence type="ECO:0000313" key="3">
    <source>
        <dbReference type="Proteomes" id="UP000007013"/>
    </source>
</evidence>
<dbReference type="AlphaFoldDB" id="B1ZSK8"/>
<reference evidence="2 3" key="1">
    <citation type="journal article" date="2011" name="J. Bacteriol.">
        <title>Genome sequence of the verrucomicrobium Opitutus terrae PB90-1, an abundant inhabitant of rice paddy soil ecosystems.</title>
        <authorList>
            <person name="van Passel M.W."/>
            <person name="Kant R."/>
            <person name="Palva A."/>
            <person name="Copeland A."/>
            <person name="Lucas S."/>
            <person name="Lapidus A."/>
            <person name="Glavina del Rio T."/>
            <person name="Pitluck S."/>
            <person name="Goltsman E."/>
            <person name="Clum A."/>
            <person name="Sun H."/>
            <person name="Schmutz J."/>
            <person name="Larimer F.W."/>
            <person name="Land M.L."/>
            <person name="Hauser L."/>
            <person name="Kyrpides N."/>
            <person name="Mikhailova N."/>
            <person name="Richardson P.P."/>
            <person name="Janssen P.H."/>
            <person name="de Vos W.M."/>
            <person name="Smidt H."/>
        </authorList>
    </citation>
    <scope>NUCLEOTIDE SEQUENCE [LARGE SCALE GENOMIC DNA]</scope>
    <source>
        <strain evidence="3">DSM 11246 / JCM 15787 / PB90-1</strain>
    </source>
</reference>